<dbReference type="EMBL" id="SDPM01000007">
    <property type="protein sequence ID" value="RXZ85723.1"/>
    <property type="molecule type" value="Genomic_DNA"/>
</dbReference>
<name>A0A4Q2M663_9MICO</name>
<keyword evidence="11" id="KW-1185">Reference proteome</keyword>
<dbReference type="Gene3D" id="1.20.1250.20">
    <property type="entry name" value="MFS general substrate transporter like domains"/>
    <property type="match status" value="1"/>
</dbReference>
<keyword evidence="5 7" id="KW-1133">Transmembrane helix</keyword>
<dbReference type="RefSeq" id="WP_129175880.1">
    <property type="nucleotide sequence ID" value="NZ_JACCBI010000001.1"/>
</dbReference>
<keyword evidence="3" id="KW-1003">Cell membrane</keyword>
<reference evidence="9 12" key="2">
    <citation type="submission" date="2020-07" db="EMBL/GenBank/DDBJ databases">
        <title>Sequencing the genomes of 1000 actinobacteria strains.</title>
        <authorList>
            <person name="Klenk H.-P."/>
        </authorList>
    </citation>
    <scope>NUCLEOTIDE SEQUENCE [LARGE SCALE GENOMIC DNA]</scope>
    <source>
        <strain evidence="9 12">DSM 23870</strain>
    </source>
</reference>
<dbReference type="Pfam" id="PF07690">
    <property type="entry name" value="MFS_1"/>
    <property type="match status" value="1"/>
</dbReference>
<dbReference type="GO" id="GO:0005886">
    <property type="term" value="C:plasma membrane"/>
    <property type="evidence" value="ECO:0007669"/>
    <property type="project" value="UniProtKB-SubCell"/>
</dbReference>
<evidence type="ECO:0000256" key="2">
    <source>
        <dbReference type="ARBA" id="ARBA00022448"/>
    </source>
</evidence>
<keyword evidence="2" id="KW-0813">Transport</keyword>
<accession>A0A4Q2M663</accession>
<dbReference type="Proteomes" id="UP000292686">
    <property type="component" value="Unassembled WGS sequence"/>
</dbReference>
<feature type="transmembrane region" description="Helical" evidence="7">
    <location>
        <begin position="39"/>
        <end position="56"/>
    </location>
</feature>
<feature type="transmembrane region" description="Helical" evidence="7">
    <location>
        <begin position="215"/>
        <end position="234"/>
    </location>
</feature>
<reference evidence="10 11" key="1">
    <citation type="submission" date="2019-01" db="EMBL/GenBank/DDBJ databases">
        <title>Agromyces.</title>
        <authorList>
            <person name="Li J."/>
        </authorList>
    </citation>
    <scope>NUCLEOTIDE SEQUENCE [LARGE SCALE GENOMIC DNA]</scope>
    <source>
        <strain evidence="10 11">DSM 23870</strain>
    </source>
</reference>
<dbReference type="GO" id="GO:0022857">
    <property type="term" value="F:transmembrane transporter activity"/>
    <property type="evidence" value="ECO:0007669"/>
    <property type="project" value="InterPro"/>
</dbReference>
<evidence type="ECO:0000256" key="4">
    <source>
        <dbReference type="ARBA" id="ARBA00022692"/>
    </source>
</evidence>
<dbReference type="InterPro" id="IPR020846">
    <property type="entry name" value="MFS_dom"/>
</dbReference>
<dbReference type="AlphaFoldDB" id="A0A4Q2M663"/>
<organism evidence="10 11">
    <name type="scientific">Agromyces atrinae</name>
    <dbReference type="NCBI Taxonomy" id="592376"/>
    <lineage>
        <taxon>Bacteria</taxon>
        <taxon>Bacillati</taxon>
        <taxon>Actinomycetota</taxon>
        <taxon>Actinomycetes</taxon>
        <taxon>Micrococcales</taxon>
        <taxon>Microbacteriaceae</taxon>
        <taxon>Agromyces</taxon>
    </lineage>
</organism>
<gene>
    <name evidence="9" type="ORF">BJ972_000069</name>
    <name evidence="10" type="ORF">ESP50_13055</name>
</gene>
<feature type="transmembrane region" description="Helical" evidence="7">
    <location>
        <begin position="284"/>
        <end position="302"/>
    </location>
</feature>
<dbReference type="InterPro" id="IPR050171">
    <property type="entry name" value="MFS_Transporters"/>
</dbReference>
<evidence type="ECO:0000313" key="9">
    <source>
        <dbReference type="EMBL" id="NYD65550.1"/>
    </source>
</evidence>
<feature type="transmembrane region" description="Helical" evidence="7">
    <location>
        <begin position="371"/>
        <end position="392"/>
    </location>
</feature>
<dbReference type="PANTHER" id="PTHR23517:SF3">
    <property type="entry name" value="INTEGRAL MEMBRANE TRANSPORT PROTEIN"/>
    <property type="match status" value="1"/>
</dbReference>
<comment type="caution">
    <text evidence="10">The sequence shown here is derived from an EMBL/GenBank/DDBJ whole genome shotgun (WGS) entry which is preliminary data.</text>
</comment>
<proteinExistence type="predicted"/>
<evidence type="ECO:0000256" key="7">
    <source>
        <dbReference type="SAM" id="Phobius"/>
    </source>
</evidence>
<dbReference type="EMBL" id="JACCBI010000001">
    <property type="protein sequence ID" value="NYD65550.1"/>
    <property type="molecule type" value="Genomic_DNA"/>
</dbReference>
<dbReference type="PROSITE" id="PS50850">
    <property type="entry name" value="MFS"/>
    <property type="match status" value="1"/>
</dbReference>
<dbReference type="OrthoDB" id="9793283at2"/>
<dbReference type="Proteomes" id="UP000581087">
    <property type="component" value="Unassembled WGS sequence"/>
</dbReference>
<evidence type="ECO:0000313" key="10">
    <source>
        <dbReference type="EMBL" id="RXZ85723.1"/>
    </source>
</evidence>
<keyword evidence="4 7" id="KW-0812">Transmembrane</keyword>
<feature type="transmembrane region" description="Helical" evidence="7">
    <location>
        <begin position="137"/>
        <end position="158"/>
    </location>
</feature>
<comment type="subcellular location">
    <subcellularLocation>
        <location evidence="1">Cell membrane</location>
        <topology evidence="1">Multi-pass membrane protein</topology>
    </subcellularLocation>
</comment>
<feature type="transmembrane region" description="Helical" evidence="7">
    <location>
        <begin position="12"/>
        <end position="33"/>
    </location>
</feature>
<dbReference type="PANTHER" id="PTHR23517">
    <property type="entry name" value="RESISTANCE PROTEIN MDTM, PUTATIVE-RELATED-RELATED"/>
    <property type="match status" value="1"/>
</dbReference>
<evidence type="ECO:0000256" key="6">
    <source>
        <dbReference type="ARBA" id="ARBA00023136"/>
    </source>
</evidence>
<evidence type="ECO:0000256" key="5">
    <source>
        <dbReference type="ARBA" id="ARBA00022989"/>
    </source>
</evidence>
<feature type="transmembrane region" description="Helical" evidence="7">
    <location>
        <begin position="308"/>
        <end position="329"/>
    </location>
</feature>
<feature type="domain" description="Major facilitator superfamily (MFS) profile" evidence="8">
    <location>
        <begin position="1"/>
        <end position="394"/>
    </location>
</feature>
<dbReference type="InterPro" id="IPR011701">
    <property type="entry name" value="MFS"/>
</dbReference>
<sequence>MRRSAPAGWEQTILLCTLIGTAQMTWGVVVPVLPLHMSALHAPVILLGPLIAAFAIGRVIGNIPAGLLMRRWNPRLMLHVCLGLLAAITAVTGLVDDLGVIFALRLAAGVLGGAAVTIAFAVVLAGAPAARRGRVVAVANVVQMSAAAVGALLGGVVVSIAGSAAAFIAAAVPVVLAAAWELVRPARGYWDAVVRPVPGGDDPAPVVADDSPRRGVLISLIAVSFALFFARFAAEQGLVPVLAYEQGGLDPVGLGLALAGGTMLSMLALPFVGRAIDRGARLTVILPSTLASAFCLVALGIADSAWPFALLVVAYGLMTSVANVVPGVVTAEAFPGRRAGGVVGVTRTAGDLGAAAGPVLVFALADGAGPTVALAGVAVVLVLALGPFAAVTHRWTRLRTARGVIENGG</sequence>
<evidence type="ECO:0000256" key="3">
    <source>
        <dbReference type="ARBA" id="ARBA00022475"/>
    </source>
</evidence>
<feature type="transmembrane region" description="Helical" evidence="7">
    <location>
        <begin position="341"/>
        <end position="365"/>
    </location>
</feature>
<feature type="transmembrane region" description="Helical" evidence="7">
    <location>
        <begin position="101"/>
        <end position="125"/>
    </location>
</feature>
<evidence type="ECO:0000256" key="1">
    <source>
        <dbReference type="ARBA" id="ARBA00004651"/>
    </source>
</evidence>
<evidence type="ECO:0000313" key="12">
    <source>
        <dbReference type="Proteomes" id="UP000581087"/>
    </source>
</evidence>
<feature type="transmembrane region" description="Helical" evidence="7">
    <location>
        <begin position="254"/>
        <end position="272"/>
    </location>
</feature>
<feature type="transmembrane region" description="Helical" evidence="7">
    <location>
        <begin position="76"/>
        <end position="95"/>
    </location>
</feature>
<evidence type="ECO:0000313" key="11">
    <source>
        <dbReference type="Proteomes" id="UP000292686"/>
    </source>
</evidence>
<evidence type="ECO:0000259" key="8">
    <source>
        <dbReference type="PROSITE" id="PS50850"/>
    </source>
</evidence>
<protein>
    <submittedName>
        <fullName evidence="9">MFS family permease</fullName>
    </submittedName>
    <submittedName>
        <fullName evidence="10">MFS transporter</fullName>
    </submittedName>
</protein>
<feature type="transmembrane region" description="Helical" evidence="7">
    <location>
        <begin position="164"/>
        <end position="183"/>
    </location>
</feature>
<keyword evidence="6 7" id="KW-0472">Membrane</keyword>
<dbReference type="SUPFAM" id="SSF103473">
    <property type="entry name" value="MFS general substrate transporter"/>
    <property type="match status" value="1"/>
</dbReference>
<dbReference type="InterPro" id="IPR036259">
    <property type="entry name" value="MFS_trans_sf"/>
</dbReference>